<accession>A0AAJ4A2P8</accession>
<evidence type="ECO:0000313" key="4">
    <source>
        <dbReference type="Proteomes" id="UP000326061"/>
    </source>
</evidence>
<keyword evidence="4" id="KW-1185">Reference proteome</keyword>
<proteinExistence type="predicted"/>
<dbReference type="Proteomes" id="UP000326061">
    <property type="component" value="Chromosome"/>
</dbReference>
<evidence type="ECO:0000313" key="3">
    <source>
        <dbReference type="EMBL" id="QFR42784.1"/>
    </source>
</evidence>
<dbReference type="Gene3D" id="3.30.300.20">
    <property type="match status" value="1"/>
</dbReference>
<feature type="domain" description="RNA-binding protein KhpB N-terminal" evidence="2">
    <location>
        <begin position="3"/>
        <end position="54"/>
    </location>
</feature>
<dbReference type="InterPro" id="IPR038247">
    <property type="entry name" value="Jag_N_dom_sf"/>
</dbReference>
<dbReference type="Gene3D" id="3.30.30.80">
    <property type="entry name" value="probable RNA-binding protein from clostridium symbiosum atcc 14940"/>
    <property type="match status" value="1"/>
</dbReference>
<reference evidence="4" key="1">
    <citation type="submission" date="2019-06" db="EMBL/GenBank/DDBJ databases">
        <title>Sulfurimonas gotlandica sp. nov., a chemoautotrophic and psychrotolerant epsilonproteobacterium isolated from a pelagic redoxcline, and an emended description of the genus Sulfurimonas.</title>
        <authorList>
            <person name="Wang S."/>
            <person name="Jiang L."/>
            <person name="Shao Z."/>
        </authorList>
    </citation>
    <scope>NUCLEOTIDE SEQUENCE [LARGE SCALE GENOMIC DNA]</scope>
    <source>
        <strain evidence="4">1-1N</strain>
    </source>
</reference>
<dbReference type="InterPro" id="IPR032782">
    <property type="entry name" value="KhpB_N"/>
</dbReference>
<dbReference type="Pfam" id="PF18472">
    <property type="entry name" value="HP1451_C"/>
    <property type="match status" value="1"/>
</dbReference>
<organism evidence="3 4">
    <name type="scientific">Sulfurimonas xiamenensis</name>
    <dbReference type="NCBI Taxonomy" id="2590021"/>
    <lineage>
        <taxon>Bacteria</taxon>
        <taxon>Pseudomonadati</taxon>
        <taxon>Campylobacterota</taxon>
        <taxon>Epsilonproteobacteria</taxon>
        <taxon>Campylobacterales</taxon>
        <taxon>Sulfurimonadaceae</taxon>
        <taxon>Sulfurimonas</taxon>
    </lineage>
</organism>
<dbReference type="InterPro" id="IPR040977">
    <property type="entry name" value="HP1451_C"/>
</dbReference>
<sequence>MIKIESVTLEQAYKDAAAALKCSASELIIEVVQVPSSGFMGLFKKNAIIVAAKKTQNNEKSDAVNLQKEKQNIKAEEEIKVEAKKKQQEVKKPSQNIINDTIMPESFVSMQEDDDYYDMADINFTADYEEDEEEKAQINVNINEIAKKVEKEINELFTLICFKIDKIDVSVYDENTLLIEFKGEDAALLIGKEGYRYKALSYMIFNWINTKYQLQLRLEIAEFLKNQEESIMRYLINVYENIDRDGRAQTKILDGVLIQIALKELRDKYPNKYVAVRSTRDGLKFIIINDYHN</sequence>
<dbReference type="EMBL" id="CP041166">
    <property type="protein sequence ID" value="QFR42784.1"/>
    <property type="molecule type" value="Genomic_DNA"/>
</dbReference>
<dbReference type="SMART" id="SM01245">
    <property type="entry name" value="Jag_N"/>
    <property type="match status" value="1"/>
</dbReference>
<dbReference type="InterPro" id="IPR039247">
    <property type="entry name" value="KhpB"/>
</dbReference>
<keyword evidence="1" id="KW-0175">Coiled coil</keyword>
<dbReference type="PANTHER" id="PTHR35800:SF1">
    <property type="entry name" value="RNA-BINDING PROTEIN KHPB"/>
    <property type="match status" value="1"/>
</dbReference>
<dbReference type="Pfam" id="PF14804">
    <property type="entry name" value="Jag_N"/>
    <property type="match status" value="1"/>
</dbReference>
<name>A0AAJ4A2P8_9BACT</name>
<dbReference type="PANTHER" id="PTHR35800">
    <property type="entry name" value="PROTEIN JAG"/>
    <property type="match status" value="1"/>
</dbReference>
<dbReference type="InterPro" id="IPR015946">
    <property type="entry name" value="KH_dom-like_a/b"/>
</dbReference>
<dbReference type="AlphaFoldDB" id="A0AAJ4A2P8"/>
<dbReference type="KEGG" id="suln:FJR47_02205"/>
<gene>
    <name evidence="3" type="ORF">FJR47_02205</name>
</gene>
<dbReference type="Gene3D" id="3.30.1370.180">
    <property type="match status" value="1"/>
</dbReference>
<dbReference type="GO" id="GO:0003723">
    <property type="term" value="F:RNA binding"/>
    <property type="evidence" value="ECO:0007669"/>
    <property type="project" value="InterPro"/>
</dbReference>
<dbReference type="RefSeq" id="WP_152298847.1">
    <property type="nucleotide sequence ID" value="NZ_CP041166.1"/>
</dbReference>
<feature type="coiled-coil region" evidence="1">
    <location>
        <begin position="56"/>
        <end position="86"/>
    </location>
</feature>
<evidence type="ECO:0000256" key="1">
    <source>
        <dbReference type="SAM" id="Coils"/>
    </source>
</evidence>
<evidence type="ECO:0000259" key="2">
    <source>
        <dbReference type="SMART" id="SM01245"/>
    </source>
</evidence>
<protein>
    <submittedName>
        <fullName evidence="3">Protein jag</fullName>
    </submittedName>
</protein>